<feature type="domain" description="Restriction endonuclease type I HsdR N-terminal" evidence="1">
    <location>
        <begin position="4"/>
        <end position="97"/>
    </location>
</feature>
<keyword evidence="2" id="KW-0540">Nuclease</keyword>
<sequence>MAFLSEAEVEQTLLAQLEALGYGLAREEEIGPDGRQPERDSYADVVLHKRFEAAVARLNPGLPEEVRADAVRQVLQSQFPALLEENRRLCRLVTGGLCLEEAATAKDFLVVQTAGKHPVQRCQ</sequence>
<dbReference type="GO" id="GO:0009035">
    <property type="term" value="F:type I site-specific deoxyribonuclease activity"/>
    <property type="evidence" value="ECO:0007669"/>
    <property type="project" value="UniProtKB-EC"/>
</dbReference>
<dbReference type="Pfam" id="PF04313">
    <property type="entry name" value="HSDR_N"/>
    <property type="match status" value="1"/>
</dbReference>
<reference evidence="2 3" key="1">
    <citation type="submission" date="2018-10" db="EMBL/GenBank/DDBJ databases">
        <title>Comamonadaceae CDC group NO-1 genome sequencing and assembly.</title>
        <authorList>
            <person name="Bernier A.-M."/>
            <person name="Bernard K."/>
        </authorList>
    </citation>
    <scope>NUCLEOTIDE SEQUENCE [LARGE SCALE GENOMIC DNA]</scope>
    <source>
        <strain evidence="2 3">NML180581</strain>
    </source>
</reference>
<name>A0A3M6R6U9_9BURK</name>
<evidence type="ECO:0000313" key="2">
    <source>
        <dbReference type="EMBL" id="RMX10590.1"/>
    </source>
</evidence>
<proteinExistence type="predicted"/>
<dbReference type="GO" id="GO:0009307">
    <property type="term" value="P:DNA restriction-modification system"/>
    <property type="evidence" value="ECO:0007669"/>
    <property type="project" value="UniProtKB-KW"/>
</dbReference>
<keyword evidence="2" id="KW-0378">Hydrolase</keyword>
<dbReference type="InterPro" id="IPR007409">
    <property type="entry name" value="Restrct_endonuc_type1_HsdR_N"/>
</dbReference>
<dbReference type="Proteomes" id="UP000281171">
    <property type="component" value="Unassembled WGS sequence"/>
</dbReference>
<accession>A0A3M6R6U9</accession>
<protein>
    <submittedName>
        <fullName evidence="2">Type I restriction endonuclease</fullName>
    </submittedName>
</protein>
<dbReference type="EMBL" id="RDQK01000008">
    <property type="protein sequence ID" value="RMX10590.1"/>
    <property type="molecule type" value="Genomic_DNA"/>
</dbReference>
<dbReference type="GO" id="GO:0005524">
    <property type="term" value="F:ATP binding"/>
    <property type="evidence" value="ECO:0007669"/>
    <property type="project" value="UniProtKB-KW"/>
</dbReference>
<evidence type="ECO:0000313" key="3">
    <source>
        <dbReference type="Proteomes" id="UP000281171"/>
    </source>
</evidence>
<dbReference type="AlphaFoldDB" id="A0A3M6R6U9"/>
<keyword evidence="2" id="KW-0255">Endonuclease</keyword>
<dbReference type="GO" id="GO:0003677">
    <property type="term" value="F:DNA binding"/>
    <property type="evidence" value="ECO:0007669"/>
    <property type="project" value="UniProtKB-KW"/>
</dbReference>
<gene>
    <name evidence="2" type="ORF">EBQ24_04445</name>
</gene>
<comment type="caution">
    <text evidence="2">The sequence shown here is derived from an EMBL/GenBank/DDBJ whole genome shotgun (WGS) entry which is preliminary data.</text>
</comment>
<organism evidence="2 3">
    <name type="scientific">Allofranklinella schreckenbergeri</name>
    <dbReference type="NCBI Taxonomy" id="1076744"/>
    <lineage>
        <taxon>Bacteria</taxon>
        <taxon>Pseudomonadati</taxon>
        <taxon>Pseudomonadota</taxon>
        <taxon>Betaproteobacteria</taxon>
        <taxon>Burkholderiales</taxon>
        <taxon>Comamonadaceae</taxon>
        <taxon>Allofranklinella</taxon>
    </lineage>
</organism>
<evidence type="ECO:0000259" key="1">
    <source>
        <dbReference type="Pfam" id="PF04313"/>
    </source>
</evidence>